<evidence type="ECO:0000313" key="18">
    <source>
        <dbReference type="Proteomes" id="UP000014760"/>
    </source>
</evidence>
<dbReference type="Gene3D" id="3.40.50.80">
    <property type="entry name" value="Nucleotide-binding domain of ferredoxin-NADP reductase (FNR) module"/>
    <property type="match status" value="1"/>
</dbReference>
<proteinExistence type="inferred from homology"/>
<dbReference type="STRING" id="283909.R7UKP6"/>
<reference evidence="16 18" key="2">
    <citation type="journal article" date="2013" name="Nature">
        <title>Insights into bilaterian evolution from three spiralian genomes.</title>
        <authorList>
            <person name="Simakov O."/>
            <person name="Marletaz F."/>
            <person name="Cho S.J."/>
            <person name="Edsinger-Gonzales E."/>
            <person name="Havlak P."/>
            <person name="Hellsten U."/>
            <person name="Kuo D.H."/>
            <person name="Larsson T."/>
            <person name="Lv J."/>
            <person name="Arendt D."/>
            <person name="Savage R."/>
            <person name="Osoegawa K."/>
            <person name="de Jong P."/>
            <person name="Grimwood J."/>
            <person name="Chapman J.A."/>
            <person name="Shapiro H."/>
            <person name="Aerts A."/>
            <person name="Otillar R.P."/>
            <person name="Terry A.Y."/>
            <person name="Boore J.L."/>
            <person name="Grigoriev I.V."/>
            <person name="Lindberg D.R."/>
            <person name="Seaver E.C."/>
            <person name="Weisblat D.A."/>
            <person name="Putnam N.H."/>
            <person name="Rokhsar D.S."/>
        </authorList>
    </citation>
    <scope>NUCLEOTIDE SEQUENCE</scope>
    <source>
        <strain evidence="16 18">I ESC-2004</strain>
    </source>
</reference>
<feature type="binding site" evidence="13">
    <location>
        <begin position="62"/>
        <end position="65"/>
    </location>
    <ligand>
        <name>FMN</name>
        <dbReference type="ChEBI" id="CHEBI:58210"/>
    </ligand>
</feature>
<dbReference type="Gene3D" id="3.40.50.360">
    <property type="match status" value="1"/>
</dbReference>
<dbReference type="SUPFAM" id="SSF52218">
    <property type="entry name" value="Flavoproteins"/>
    <property type="match status" value="1"/>
</dbReference>
<evidence type="ECO:0000259" key="14">
    <source>
        <dbReference type="PROSITE" id="PS50902"/>
    </source>
</evidence>
<evidence type="ECO:0000256" key="11">
    <source>
        <dbReference type="ARBA" id="ARBA00059862"/>
    </source>
</evidence>
<dbReference type="InterPro" id="IPR001094">
    <property type="entry name" value="Flavdoxin-like"/>
</dbReference>
<dbReference type="HAMAP" id="MF_03178">
    <property type="entry name" value="NDOR1"/>
    <property type="match status" value="1"/>
</dbReference>
<dbReference type="AlphaFoldDB" id="R7UKP6"/>
<organism evidence="16">
    <name type="scientific">Capitella teleta</name>
    <name type="common">Polychaete worm</name>
    <dbReference type="NCBI Taxonomy" id="283909"/>
    <lineage>
        <taxon>Eukaryota</taxon>
        <taxon>Metazoa</taxon>
        <taxon>Spiralia</taxon>
        <taxon>Lophotrochozoa</taxon>
        <taxon>Annelida</taxon>
        <taxon>Polychaeta</taxon>
        <taxon>Sedentaria</taxon>
        <taxon>Scolecida</taxon>
        <taxon>Capitellidae</taxon>
        <taxon>Capitella</taxon>
    </lineage>
</organism>
<sequence length="591" mass="66981">MLKEKDRKLVVLYGSQTGTAQDVAERMGRLAYKRHFSVSVAPLDSYPLVNLIHEQMVIFIVATTGQGDPPDNMQLFWKFIMRRNLPLNSLSGVKFSVCGLGDSSYQKFNFVAKKLHKRLIQLGGQVIHPIGLADDMHDLGAEATLGPWLKSVCDKLLNMHPLSKGMEVIPDDVLCPSKFMITKVNETAESLPLETITPYSQHNPYQAQVLSNDRVTAEDHWQDVRLMRLHVPQESIAYEPGDVLMVMPQNSEENVTEFCQLLKLSPSMLISFSLRDSGQTLPPALAKPCTVESLARYYLDLNSRPRQFFWEILANFTTSDLEREKLQEFLTPEGQDELFTYCHRPRRTILEVLADFPHATEHLPHDYIVDLFPALQPRAFSIASSPSAHPNEMHLLMAVVEYRTKLQKPRLGTCSTWLASLKPSSRDVRIPVWLKKGMMKFPKDAPVIMVGPGTGCAPFRSLIHERAHQGLSGALLFFGCRYQQKDFLCAREWQRLEEAGALRVVTAFSRDQEDKIYVQHKITECGSLIWDLLSKQGAWFYVAGNAKNMPDSVRDALKKAAMTHGRLSEKDACNFLLDLDKSGRYQAETWS</sequence>
<dbReference type="PANTHER" id="PTHR19384">
    <property type="entry name" value="NITRIC OXIDE SYNTHASE-RELATED"/>
    <property type="match status" value="1"/>
</dbReference>
<dbReference type="PROSITE" id="PS51384">
    <property type="entry name" value="FAD_FR"/>
    <property type="match status" value="1"/>
</dbReference>
<comment type="similarity">
    <text evidence="13">In the N-terminal section; belongs to the flavodoxin family.</text>
</comment>
<evidence type="ECO:0000256" key="5">
    <source>
        <dbReference type="ARBA" id="ARBA00022630"/>
    </source>
</evidence>
<evidence type="ECO:0000313" key="16">
    <source>
        <dbReference type="EMBL" id="ELU06663.1"/>
    </source>
</evidence>
<feature type="binding site" evidence="13">
    <location>
        <position position="454"/>
    </location>
    <ligand>
        <name>NADP(+)</name>
        <dbReference type="ChEBI" id="CHEBI:58349"/>
    </ligand>
</feature>
<dbReference type="GO" id="GO:0005829">
    <property type="term" value="C:cytosol"/>
    <property type="evidence" value="ECO:0007669"/>
    <property type="project" value="UniProtKB-ARBA"/>
</dbReference>
<comment type="cofactor">
    <cofactor evidence="2 13">
        <name>FAD</name>
        <dbReference type="ChEBI" id="CHEBI:57692"/>
    </cofactor>
</comment>
<feature type="binding site" evidence="13">
    <location>
        <begin position="15"/>
        <end position="20"/>
    </location>
    <ligand>
        <name>FMN</name>
        <dbReference type="ChEBI" id="CHEBI:58210"/>
    </ligand>
</feature>
<dbReference type="Pfam" id="PF00175">
    <property type="entry name" value="NAD_binding_1"/>
    <property type="match status" value="1"/>
</dbReference>
<feature type="domain" description="Flavodoxin-like" evidence="14">
    <location>
        <begin position="9"/>
        <end position="153"/>
    </location>
</feature>
<dbReference type="FunFam" id="1.20.990.10:FF:000008">
    <property type="entry name" value="NADPH-dependent diflavin oxidoreductase 1"/>
    <property type="match status" value="1"/>
</dbReference>
<protein>
    <recommendedName>
        <fullName evidence="13">NADPH-dependent diflavin oxidoreductase 1</fullName>
        <ecNumber evidence="13">1.18.1.-</ecNumber>
    </recommendedName>
    <alternativeName>
        <fullName evidence="13">NADPH-dependent FMN and FAD-containing oxidoreductase</fullName>
    </alternativeName>
</protein>
<dbReference type="InterPro" id="IPR029039">
    <property type="entry name" value="Flavoprotein-like_sf"/>
</dbReference>
<keyword evidence="18" id="KW-1185">Reference proteome</keyword>
<evidence type="ECO:0000256" key="4">
    <source>
        <dbReference type="ARBA" id="ARBA00022490"/>
    </source>
</evidence>
<dbReference type="Pfam" id="PF00258">
    <property type="entry name" value="Flavodoxin_1"/>
    <property type="match status" value="1"/>
</dbReference>
<comment type="similarity">
    <text evidence="13">In the C-terminal section; belongs to the flavoprotein pyridine nucleotide cytochrome reductase family.</text>
</comment>
<evidence type="ECO:0000256" key="1">
    <source>
        <dbReference type="ARBA" id="ARBA00001917"/>
    </source>
</evidence>
<dbReference type="InterPro" id="IPR028879">
    <property type="entry name" value="NDOR1"/>
</dbReference>
<dbReference type="GO" id="GO:0050661">
    <property type="term" value="F:NADP binding"/>
    <property type="evidence" value="ECO:0007669"/>
    <property type="project" value="UniProtKB-UniRule"/>
</dbReference>
<dbReference type="EnsemblMetazoa" id="CapteT168710">
    <property type="protein sequence ID" value="CapteP168710"/>
    <property type="gene ID" value="CapteG168710"/>
</dbReference>
<dbReference type="OrthoDB" id="1856718at2759"/>
<keyword evidence="7 13" id="KW-0274">FAD</keyword>
<dbReference type="FunCoup" id="R7UKP6">
    <property type="interactions" value="1432"/>
</dbReference>
<comment type="caution">
    <text evidence="13">Lacks conserved residue(s) required for the propagation of feature annotation.</text>
</comment>
<reference evidence="17" key="3">
    <citation type="submission" date="2015-06" db="UniProtKB">
        <authorList>
            <consortium name="EnsemblMetazoa"/>
        </authorList>
    </citation>
    <scope>IDENTIFICATION</scope>
</reference>
<comment type="function">
    <text evidence="13">NADPH-dependent reductase which is a central component of the cytosolic iron-sulfur (Fe-S) protein assembly (CIA) machinery. Transfers electrons from NADPH via its FAD and FMN prosthetic groups to the [2Fe-2S] cluster of the anamorsin/DRE2 homolog, another key component of the CIA machinery. In turn, this reduced cluster provides electrons for assembly of cytosolic iron-sulfur cluster proteins.</text>
</comment>
<evidence type="ECO:0000256" key="10">
    <source>
        <dbReference type="ARBA" id="ARBA00052174"/>
    </source>
</evidence>
<gene>
    <name evidence="16" type="ORF">CAPTEDRAFT_168710</name>
</gene>
<dbReference type="PANTHER" id="PTHR19384:SF10">
    <property type="entry name" value="NADPH-DEPENDENT DIFLAVIN OXIDOREDUCTASE 1"/>
    <property type="match status" value="1"/>
</dbReference>
<comment type="cofactor">
    <cofactor evidence="1 13">
        <name>FMN</name>
        <dbReference type="ChEBI" id="CHEBI:58210"/>
    </cofactor>
</comment>
<feature type="binding site" evidence="13">
    <location>
        <begin position="378"/>
        <end position="381"/>
    </location>
    <ligand>
        <name>FAD</name>
        <dbReference type="ChEBI" id="CHEBI:57692"/>
    </ligand>
</feature>
<dbReference type="SUPFAM" id="SSF63380">
    <property type="entry name" value="Riboflavin synthase domain-like"/>
    <property type="match status" value="1"/>
</dbReference>
<dbReference type="EC" id="1.18.1.-" evidence="13"/>
<feature type="binding site" evidence="13">
    <location>
        <begin position="509"/>
        <end position="510"/>
    </location>
    <ligand>
        <name>NADP(+)</name>
        <dbReference type="ChEBI" id="CHEBI:58349"/>
    </ligand>
</feature>
<dbReference type="SUPFAM" id="SSF52343">
    <property type="entry name" value="Ferredoxin reductase-like, C-terminal NADP-linked domain"/>
    <property type="match status" value="1"/>
</dbReference>
<accession>R7UKP6</accession>
<dbReference type="HOGENOM" id="CLU_001570_17_6_1"/>
<dbReference type="InterPro" id="IPR039261">
    <property type="entry name" value="FNR_nucleotide-bd"/>
</dbReference>
<dbReference type="Proteomes" id="UP000014760">
    <property type="component" value="Unassembled WGS sequence"/>
</dbReference>
<dbReference type="InterPro" id="IPR017927">
    <property type="entry name" value="FAD-bd_FR_type"/>
</dbReference>
<evidence type="ECO:0000313" key="17">
    <source>
        <dbReference type="EnsemblMetazoa" id="CapteP168710"/>
    </source>
</evidence>
<keyword evidence="6 13" id="KW-0288">FMN</keyword>
<dbReference type="Pfam" id="PF00667">
    <property type="entry name" value="FAD_binding_1"/>
    <property type="match status" value="1"/>
</dbReference>
<dbReference type="PRINTS" id="PR00371">
    <property type="entry name" value="FPNCR"/>
</dbReference>
<feature type="binding site" evidence="13">
    <location>
        <position position="135"/>
    </location>
    <ligand>
        <name>FMN</name>
        <dbReference type="ChEBI" id="CHEBI:58210"/>
    </ligand>
</feature>
<keyword evidence="8 13" id="KW-0521">NADP</keyword>
<comment type="catalytic activity">
    <reaction evidence="10">
        <text>2 oxidized [2Fe-2S]-[protein] + NADPH = 2 reduced [2Fe-2S]-[protein] + NADP(+) + H(+)</text>
        <dbReference type="Rhea" id="RHEA:67716"/>
        <dbReference type="Rhea" id="RHEA-COMP:17327"/>
        <dbReference type="Rhea" id="RHEA-COMP:17328"/>
        <dbReference type="ChEBI" id="CHEBI:15378"/>
        <dbReference type="ChEBI" id="CHEBI:33737"/>
        <dbReference type="ChEBI" id="CHEBI:33738"/>
        <dbReference type="ChEBI" id="CHEBI:57783"/>
        <dbReference type="ChEBI" id="CHEBI:58349"/>
    </reaction>
    <physiologicalReaction direction="left-to-right" evidence="10">
        <dbReference type="Rhea" id="RHEA:67717"/>
    </physiologicalReaction>
</comment>
<comment type="subunit">
    <text evidence="12">Interacts with CIAPIN1; as part of the cytosolic iron-sulfur (Fe-S) protein assembly (CIA) machinery. Interacts with DCPS.</text>
</comment>
<dbReference type="InterPro" id="IPR023173">
    <property type="entry name" value="NADPH_Cyt_P450_Rdtase_alpha"/>
</dbReference>
<dbReference type="EMBL" id="KB300511">
    <property type="protein sequence ID" value="ELU06663.1"/>
    <property type="molecule type" value="Genomic_DNA"/>
</dbReference>
<evidence type="ECO:0000256" key="2">
    <source>
        <dbReference type="ARBA" id="ARBA00001974"/>
    </source>
</evidence>
<keyword evidence="5 13" id="KW-0285">Flavoprotein</keyword>
<comment type="function">
    <text evidence="11">NADPH-dependent reductase which is a central component of the cytosolic iron-sulfur (Fe-S) protein assembly (CIA) machinery. Transfers electrons from NADPH via its FAD and FMN prosthetic groups to the [2Fe-2S] cluster of CIAPIN1, another key component of the CIA machinery. In turn, this reduced cluster provides electrons for assembly of cytosolic iron-sulfur cluster proteins. It can also reduce the [2Fe-2S] cluster of CISD1 and activate this protein implicated in Fe/S cluster repair. In vitro can fully activate methionine synthase/MTR in the presence of soluble cytochrome b5/CYB5A.</text>
</comment>
<dbReference type="GO" id="GO:0016226">
    <property type="term" value="P:iron-sulfur cluster assembly"/>
    <property type="evidence" value="ECO:0007669"/>
    <property type="project" value="UniProtKB-UniRule"/>
</dbReference>
<keyword evidence="4 13" id="KW-0963">Cytoplasm</keyword>
<dbReference type="PRINTS" id="PR00369">
    <property type="entry name" value="FLAVODOXIN"/>
</dbReference>
<dbReference type="FunFam" id="3.40.50.360:FF:000015">
    <property type="entry name" value="NADPH-dependent diflavin oxidoreductase 1"/>
    <property type="match status" value="1"/>
</dbReference>
<reference evidence="18" key="1">
    <citation type="submission" date="2012-12" db="EMBL/GenBank/DDBJ databases">
        <authorList>
            <person name="Hellsten U."/>
            <person name="Grimwood J."/>
            <person name="Chapman J.A."/>
            <person name="Shapiro H."/>
            <person name="Aerts A."/>
            <person name="Otillar R.P."/>
            <person name="Terry A.Y."/>
            <person name="Boore J.L."/>
            <person name="Simakov O."/>
            <person name="Marletaz F."/>
            <person name="Cho S.-J."/>
            <person name="Edsinger-Gonzales E."/>
            <person name="Havlak P."/>
            <person name="Kuo D.-H."/>
            <person name="Larsson T."/>
            <person name="Lv J."/>
            <person name="Arendt D."/>
            <person name="Savage R."/>
            <person name="Osoegawa K."/>
            <person name="de Jong P."/>
            <person name="Lindberg D.R."/>
            <person name="Seaver E.C."/>
            <person name="Weisblat D.A."/>
            <person name="Putnam N.H."/>
            <person name="Grigoriev I.V."/>
            <person name="Rokhsar D.S."/>
        </authorList>
    </citation>
    <scope>NUCLEOTIDE SEQUENCE</scope>
    <source>
        <strain evidence="18">I ESC-2004</strain>
    </source>
</reference>
<dbReference type="InterPro" id="IPR001433">
    <property type="entry name" value="OxRdtase_FAD/NAD-bd"/>
</dbReference>
<feature type="binding site" evidence="13">
    <location>
        <begin position="515"/>
        <end position="519"/>
    </location>
    <ligand>
        <name>NADP(+)</name>
        <dbReference type="ChEBI" id="CHEBI:58349"/>
    </ligand>
</feature>
<dbReference type="GO" id="GO:0016651">
    <property type="term" value="F:oxidoreductase activity, acting on NAD(P)H"/>
    <property type="evidence" value="ECO:0007669"/>
    <property type="project" value="UniProtKB-UniRule"/>
</dbReference>
<dbReference type="OMA" id="DIMSIPR"/>
<evidence type="ECO:0000256" key="6">
    <source>
        <dbReference type="ARBA" id="ARBA00022643"/>
    </source>
</evidence>
<dbReference type="GO" id="GO:0050660">
    <property type="term" value="F:flavin adenine dinucleotide binding"/>
    <property type="evidence" value="ECO:0007669"/>
    <property type="project" value="UniProtKB-UniRule"/>
</dbReference>
<feature type="binding site" evidence="13">
    <location>
        <position position="590"/>
    </location>
    <ligand>
        <name>FAD</name>
        <dbReference type="ChEBI" id="CHEBI:57692"/>
    </ligand>
</feature>
<dbReference type="Gene3D" id="2.40.30.10">
    <property type="entry name" value="Translation factors"/>
    <property type="match status" value="1"/>
</dbReference>
<feature type="binding site" evidence="13">
    <location>
        <begin position="100"/>
        <end position="109"/>
    </location>
    <ligand>
        <name>FMN</name>
        <dbReference type="ChEBI" id="CHEBI:58210"/>
    </ligand>
</feature>
<evidence type="ECO:0000256" key="3">
    <source>
        <dbReference type="ARBA" id="ARBA00004496"/>
    </source>
</evidence>
<feature type="domain" description="FAD-binding FR-type" evidence="15">
    <location>
        <begin position="202"/>
        <end position="442"/>
    </location>
</feature>
<evidence type="ECO:0000256" key="7">
    <source>
        <dbReference type="ARBA" id="ARBA00022827"/>
    </source>
</evidence>
<dbReference type="InterPro" id="IPR001709">
    <property type="entry name" value="Flavoprot_Pyr_Nucl_cyt_Rdtase"/>
</dbReference>
<evidence type="ECO:0000256" key="8">
    <source>
        <dbReference type="ARBA" id="ARBA00022857"/>
    </source>
</evidence>
<dbReference type="InterPro" id="IPR003097">
    <property type="entry name" value="CysJ-like_FAD-binding"/>
</dbReference>
<name>R7UKP6_CAPTE</name>
<comment type="similarity">
    <text evidence="13">Belongs to the NADPH-dependent diflavin oxidoreductase NDOR1 family.</text>
</comment>
<comment type="subcellular location">
    <subcellularLocation>
        <location evidence="3 13">Cytoplasm</location>
    </subcellularLocation>
</comment>
<evidence type="ECO:0000259" key="15">
    <source>
        <dbReference type="PROSITE" id="PS51384"/>
    </source>
</evidence>
<dbReference type="Gene3D" id="1.20.990.10">
    <property type="entry name" value="NADPH-cytochrome p450 Reductase, Chain A, domain 3"/>
    <property type="match status" value="1"/>
</dbReference>
<feature type="binding site" evidence="13">
    <location>
        <position position="346"/>
    </location>
    <ligand>
        <name>FAD</name>
        <dbReference type="ChEBI" id="CHEBI:57692"/>
    </ligand>
</feature>
<evidence type="ECO:0000256" key="12">
    <source>
        <dbReference type="ARBA" id="ARBA00063044"/>
    </source>
</evidence>
<dbReference type="GO" id="GO:0160246">
    <property type="term" value="F:NADPH-iron-sulfur [2Fe-2S] protein oxidoreductase activity"/>
    <property type="evidence" value="ECO:0007669"/>
    <property type="project" value="InterPro"/>
</dbReference>
<keyword evidence="9 13" id="KW-0560">Oxidoreductase</keyword>
<dbReference type="FunFam" id="3.40.50.80:FF:000030">
    <property type="entry name" value="NADPH-dependent diflavin oxidoreductase 1"/>
    <property type="match status" value="1"/>
</dbReference>
<dbReference type="InterPro" id="IPR008254">
    <property type="entry name" value="Flavodoxin/NO_synth"/>
</dbReference>
<dbReference type="InterPro" id="IPR017938">
    <property type="entry name" value="Riboflavin_synthase-like_b-brl"/>
</dbReference>
<evidence type="ECO:0000256" key="13">
    <source>
        <dbReference type="HAMAP-Rule" id="MF_03178"/>
    </source>
</evidence>
<dbReference type="EMBL" id="AMQN01001209">
    <property type="status" value="NOT_ANNOTATED_CDS"/>
    <property type="molecule type" value="Genomic_DNA"/>
</dbReference>
<dbReference type="GO" id="GO:0005634">
    <property type="term" value="C:nucleus"/>
    <property type="evidence" value="ECO:0007669"/>
    <property type="project" value="UniProtKB-ARBA"/>
</dbReference>
<evidence type="ECO:0000256" key="9">
    <source>
        <dbReference type="ARBA" id="ARBA00023002"/>
    </source>
</evidence>
<dbReference type="PROSITE" id="PS50902">
    <property type="entry name" value="FLAVODOXIN_LIKE"/>
    <property type="match status" value="1"/>
</dbReference>
<dbReference type="GO" id="GO:0010181">
    <property type="term" value="F:FMN binding"/>
    <property type="evidence" value="ECO:0007669"/>
    <property type="project" value="UniProtKB-UniRule"/>
</dbReference>